<protein>
    <recommendedName>
        <fullName evidence="2">DUF4276 family protein</fullName>
    </recommendedName>
</protein>
<dbReference type="EMBL" id="JH600068">
    <property type="protein sequence ID" value="EIG52827.1"/>
    <property type="molecule type" value="Genomic_DNA"/>
</dbReference>
<proteinExistence type="predicted"/>
<dbReference type="STRING" id="596152.DesU5LDRAFT_1127"/>
<dbReference type="OrthoDB" id="5471095at2"/>
<dbReference type="HOGENOM" id="CLU_1329807_0_0_7"/>
<evidence type="ECO:0008006" key="2">
    <source>
        <dbReference type="Google" id="ProtNLM"/>
    </source>
</evidence>
<reference evidence="1" key="1">
    <citation type="submission" date="2011-11" db="EMBL/GenBank/DDBJ databases">
        <title>Improved High-Quality Draft sequence of Desulfovibrio sp. U5L.</title>
        <authorList>
            <consortium name="US DOE Joint Genome Institute"/>
            <person name="Lucas S."/>
            <person name="Han J."/>
            <person name="Lapidus A."/>
            <person name="Cheng J.-F."/>
            <person name="Goodwin L."/>
            <person name="Pitluck S."/>
            <person name="Peters L."/>
            <person name="Ovchinnikova G."/>
            <person name="Held B."/>
            <person name="Detter J.C."/>
            <person name="Han C."/>
            <person name="Tapia R."/>
            <person name="Land M."/>
            <person name="Hauser L."/>
            <person name="Kyrpides N."/>
            <person name="Ivanova N."/>
            <person name="Pagani I."/>
            <person name="Gabster J."/>
            <person name="Walker C."/>
            <person name="Stolyar S."/>
            <person name="Stahl D."/>
            <person name="Arkin A."/>
            <person name="Dehal P."/>
            <person name="Hazen T."/>
            <person name="Woyke T."/>
        </authorList>
    </citation>
    <scope>NUCLEOTIDE SEQUENCE [LARGE SCALE GENOMIC DNA]</scope>
    <source>
        <strain evidence="1">U5L</strain>
    </source>
</reference>
<evidence type="ECO:0000313" key="1">
    <source>
        <dbReference type="EMBL" id="EIG52827.1"/>
    </source>
</evidence>
<name>I2PZ71_9BACT</name>
<accession>I2PZ71</accession>
<sequence>MKIILLVEGETEKKALPDFFRRWLKGRIDPLPGILPINTKGCDNHIKECALKASLYLKNPDVIAVFGLLDLYGPKTIPDHCKTPQEKCDYLRQRLENEIASPKFKQHFAIHELEAWLLSDPDIFPADVKRALPGKVVKPEAVNSTEPPAKLLTRLYRERTKRDYKKVAHGVELFARLDPEKAKSKCPALAALLDDMLALAQASRG</sequence>
<dbReference type="AlphaFoldDB" id="I2PZ71"/>
<organism evidence="1">
    <name type="scientific">Desulfovibrio sp. U5L</name>
    <dbReference type="NCBI Taxonomy" id="596152"/>
    <lineage>
        <taxon>Bacteria</taxon>
        <taxon>Pseudomonadati</taxon>
        <taxon>Thermodesulfobacteriota</taxon>
        <taxon>Desulfovibrionia</taxon>
        <taxon>Desulfovibrionales</taxon>
        <taxon>Desulfovibrionaceae</taxon>
        <taxon>Desulfovibrio</taxon>
    </lineage>
</organism>
<dbReference type="Pfam" id="PF14103">
    <property type="entry name" value="DUF4276"/>
    <property type="match status" value="1"/>
</dbReference>
<dbReference type="eggNOG" id="ENOG5032WDE">
    <property type="taxonomic scope" value="Bacteria"/>
</dbReference>
<gene>
    <name evidence="1" type="ORF">DesU5LDRAFT_1127</name>
</gene>
<dbReference type="InterPro" id="IPR025455">
    <property type="entry name" value="DUF4276"/>
</dbReference>